<sequence length="271" mass="31449">MIDRAYITEWQQTAPWSQRYQVEQDLIICRVLVEIFNHPLLTEQLAFRGGTALFKLHLPPARYSEDIDLVQVEAGPIGPVMDALQEKLNPWLGVPKRKQSEGRVTLTYRMESEEGLPLKLKVEINSREHFSVLGLERRQFSVESRWFSGSTTILTYQLDELLGTKVRALYQRKKGRDLFDLWKAFSLIEINPAQVVDCFLRYMEHEGHRVSRAEFEMNLGEKLRDPRFLEDIGPLLMRNSGWDLQKAAEFVMNELVARLPGEAWQGGKTDE</sequence>
<dbReference type="EMBL" id="CP071382">
    <property type="protein sequence ID" value="QSV45428.1"/>
    <property type="molecule type" value="Genomic_DNA"/>
</dbReference>
<dbReference type="RefSeq" id="WP_207163225.1">
    <property type="nucleotide sequence ID" value="NZ_CP071382.1"/>
</dbReference>
<evidence type="ECO:0000313" key="1">
    <source>
        <dbReference type="EMBL" id="QSV45428.1"/>
    </source>
</evidence>
<organism evidence="1 2">
    <name type="scientific">Geobacter benzoatilyticus</name>
    <dbReference type="NCBI Taxonomy" id="2815309"/>
    <lineage>
        <taxon>Bacteria</taxon>
        <taxon>Pseudomonadati</taxon>
        <taxon>Thermodesulfobacteriota</taxon>
        <taxon>Desulfuromonadia</taxon>
        <taxon>Geobacterales</taxon>
        <taxon>Geobacteraceae</taxon>
        <taxon>Geobacter</taxon>
    </lineage>
</organism>
<dbReference type="InterPro" id="IPR014942">
    <property type="entry name" value="AbiEii"/>
</dbReference>
<dbReference type="GO" id="GO:0016740">
    <property type="term" value="F:transferase activity"/>
    <property type="evidence" value="ECO:0007669"/>
    <property type="project" value="UniProtKB-KW"/>
</dbReference>
<dbReference type="Proteomes" id="UP000663651">
    <property type="component" value="Chromosome"/>
</dbReference>
<reference evidence="1 2" key="1">
    <citation type="submission" date="2021-03" db="EMBL/GenBank/DDBJ databases">
        <title>Geobacter metallireducens gen. nov. sp. nov., a microorganism capable of coupling the complete oxidation of organic compounds to the reduction of iron and other metals.</title>
        <authorList>
            <person name="Li Y."/>
        </authorList>
    </citation>
    <scope>NUCLEOTIDE SEQUENCE [LARGE SCALE GENOMIC DNA]</scope>
    <source>
        <strain evidence="1 2">Jerry-YX</strain>
    </source>
</reference>
<proteinExistence type="predicted"/>
<name>A0ABX7Q2X5_9BACT</name>
<protein>
    <submittedName>
        <fullName evidence="1">Nucleotidyl transferase AbiEii/AbiGii toxin family protein</fullName>
    </submittedName>
</protein>
<gene>
    <name evidence="1" type="ORF">JZM60_15110</name>
</gene>
<accession>A0ABX7Q2X5</accession>
<keyword evidence="2" id="KW-1185">Reference proteome</keyword>
<keyword evidence="1" id="KW-0808">Transferase</keyword>
<evidence type="ECO:0000313" key="2">
    <source>
        <dbReference type="Proteomes" id="UP000663651"/>
    </source>
</evidence>
<dbReference type="Pfam" id="PF08843">
    <property type="entry name" value="AbiEii"/>
    <property type="match status" value="1"/>
</dbReference>
<dbReference type="Gene3D" id="3.10.450.620">
    <property type="entry name" value="JHP933, nucleotidyltransferase-like core domain"/>
    <property type="match status" value="1"/>
</dbReference>